<dbReference type="KEGG" id="lbc:LACBIDRAFT_308001"/>
<keyword evidence="2" id="KW-1185">Reference proteome</keyword>
<name>B0DRD9_LACBS</name>
<dbReference type="OrthoDB" id="2971634at2759"/>
<evidence type="ECO:0000313" key="1">
    <source>
        <dbReference type="EMBL" id="EDR02769.1"/>
    </source>
</evidence>
<dbReference type="HOGENOM" id="CLU_956670_0_0_1"/>
<organism evidence="2">
    <name type="scientific">Laccaria bicolor (strain S238N-H82 / ATCC MYA-4686)</name>
    <name type="common">Bicoloured deceiver</name>
    <name type="synonym">Laccaria laccata var. bicolor</name>
    <dbReference type="NCBI Taxonomy" id="486041"/>
    <lineage>
        <taxon>Eukaryota</taxon>
        <taxon>Fungi</taxon>
        <taxon>Dikarya</taxon>
        <taxon>Basidiomycota</taxon>
        <taxon>Agaricomycotina</taxon>
        <taxon>Agaricomycetes</taxon>
        <taxon>Agaricomycetidae</taxon>
        <taxon>Agaricales</taxon>
        <taxon>Agaricineae</taxon>
        <taxon>Hydnangiaceae</taxon>
        <taxon>Laccaria</taxon>
    </lineage>
</organism>
<evidence type="ECO:0000313" key="2">
    <source>
        <dbReference type="Proteomes" id="UP000001194"/>
    </source>
</evidence>
<dbReference type="Proteomes" id="UP000001194">
    <property type="component" value="Unassembled WGS sequence"/>
</dbReference>
<reference evidence="1 2" key="1">
    <citation type="journal article" date="2008" name="Nature">
        <title>The genome of Laccaria bicolor provides insights into mycorrhizal symbiosis.</title>
        <authorList>
            <person name="Martin F."/>
            <person name="Aerts A."/>
            <person name="Ahren D."/>
            <person name="Brun A."/>
            <person name="Danchin E.G.J."/>
            <person name="Duchaussoy F."/>
            <person name="Gibon J."/>
            <person name="Kohler A."/>
            <person name="Lindquist E."/>
            <person name="Pereda V."/>
            <person name="Salamov A."/>
            <person name="Shapiro H.J."/>
            <person name="Wuyts J."/>
            <person name="Blaudez D."/>
            <person name="Buee M."/>
            <person name="Brokstein P."/>
            <person name="Canbaeck B."/>
            <person name="Cohen D."/>
            <person name="Courty P.E."/>
            <person name="Coutinho P.M."/>
            <person name="Delaruelle C."/>
            <person name="Detter J.C."/>
            <person name="Deveau A."/>
            <person name="DiFazio S."/>
            <person name="Duplessis S."/>
            <person name="Fraissinet-Tachet L."/>
            <person name="Lucic E."/>
            <person name="Frey-Klett P."/>
            <person name="Fourrey C."/>
            <person name="Feussner I."/>
            <person name="Gay G."/>
            <person name="Grimwood J."/>
            <person name="Hoegger P.J."/>
            <person name="Jain P."/>
            <person name="Kilaru S."/>
            <person name="Labbe J."/>
            <person name="Lin Y.C."/>
            <person name="Legue V."/>
            <person name="Le Tacon F."/>
            <person name="Marmeisse R."/>
            <person name="Melayah D."/>
            <person name="Montanini B."/>
            <person name="Muratet M."/>
            <person name="Nehls U."/>
            <person name="Niculita-Hirzel H."/>
            <person name="Oudot-Le Secq M.P."/>
            <person name="Peter M."/>
            <person name="Quesneville H."/>
            <person name="Rajashekar B."/>
            <person name="Reich M."/>
            <person name="Rouhier N."/>
            <person name="Schmutz J."/>
            <person name="Yin T."/>
            <person name="Chalot M."/>
            <person name="Henrissat B."/>
            <person name="Kuees U."/>
            <person name="Lucas S."/>
            <person name="Van de Peer Y."/>
            <person name="Podila G.K."/>
            <person name="Polle A."/>
            <person name="Pukkila P.J."/>
            <person name="Richardson P.M."/>
            <person name="Rouze P."/>
            <person name="Sanders I.R."/>
            <person name="Stajich J.E."/>
            <person name="Tunlid A."/>
            <person name="Tuskan G."/>
            <person name="Grigoriev I.V."/>
        </authorList>
    </citation>
    <scope>NUCLEOTIDE SEQUENCE [LARGE SCALE GENOMIC DNA]</scope>
    <source>
        <strain evidence="2">S238N-H82 / ATCC MYA-4686</strain>
    </source>
</reference>
<protein>
    <submittedName>
        <fullName evidence="1">Predicted protein</fullName>
    </submittedName>
</protein>
<accession>B0DRD9</accession>
<proteinExistence type="predicted"/>
<dbReference type="EMBL" id="DS547128">
    <property type="protein sequence ID" value="EDR02769.1"/>
    <property type="molecule type" value="Genomic_DNA"/>
</dbReference>
<sequence>MNNQQYQDIAHFASNYNNKPTSHNSLFQYIVNAPQRSKKKQDLLEAALKKLVMGYTAEPADNWAALVLPYVENIDNWQNTCEAFLQNDNNPDFQYIKVTPSTSRAIAFVNYVIRTVETLKFTIEWETKDQASKSNYLTSLFTQSQDLTDTTIPERKKARKKFVVEHSKLMAARIHLLMLYHSFGVNILLDPFWDIPTKPPTYKRDFLQLSTLLAAHPPSRAFRIDNHTRYLTAEEDERNKDIQELPCNVASMQPGFDTIVGLLDALCGDDIVSDYIESFLNRFPPSFTLSL</sequence>
<gene>
    <name evidence="1" type="ORF">LACBIDRAFT_308001</name>
</gene>
<dbReference type="GeneID" id="6082116"/>
<dbReference type="InParanoid" id="B0DRD9"/>
<dbReference type="AlphaFoldDB" id="B0DRD9"/>
<dbReference type="RefSeq" id="XP_001886479.1">
    <property type="nucleotide sequence ID" value="XM_001886444.1"/>
</dbReference>